<dbReference type="InterPro" id="IPR037523">
    <property type="entry name" value="VOC_core"/>
</dbReference>
<proteinExistence type="predicted"/>
<sequence length="134" mass="15632">MRFDIFLEIESVEKTIAFYVNELKMFDFSHNFGNGNILLKHKKSSICLSTILKKSIDNPNANSFAIQVEDCKKEFERIKKIEFSNNSGISPFPNGNEFIEHPLGIMFYLKDPFGNEFSIFEDYYDFLGKDAKKY</sequence>
<feature type="domain" description="VOC" evidence="1">
    <location>
        <begin position="1"/>
        <end position="122"/>
    </location>
</feature>
<dbReference type="CDD" id="cd06587">
    <property type="entry name" value="VOC"/>
    <property type="match status" value="1"/>
</dbReference>
<comment type="caution">
    <text evidence="2">The sequence shown here is derived from an EMBL/GenBank/DDBJ whole genome shotgun (WGS) entry which is preliminary data.</text>
</comment>
<dbReference type="EMBL" id="LRXL01000037">
    <property type="protein sequence ID" value="OAB78724.1"/>
    <property type="molecule type" value="Genomic_DNA"/>
</dbReference>
<gene>
    <name evidence="2" type="ORF">ULVI_09080</name>
</gene>
<organism evidence="2 3">
    <name type="scientific">Cochleicola gelatinilyticus</name>
    <dbReference type="NCBI Taxonomy" id="1763537"/>
    <lineage>
        <taxon>Bacteria</taxon>
        <taxon>Pseudomonadati</taxon>
        <taxon>Bacteroidota</taxon>
        <taxon>Flavobacteriia</taxon>
        <taxon>Flavobacteriales</taxon>
        <taxon>Flavobacteriaceae</taxon>
        <taxon>Cochleicola</taxon>
    </lineage>
</organism>
<dbReference type="STRING" id="1763537.ULVI_09080"/>
<dbReference type="SUPFAM" id="SSF54593">
    <property type="entry name" value="Glyoxalase/Bleomycin resistance protein/Dihydroxybiphenyl dioxygenase"/>
    <property type="match status" value="1"/>
</dbReference>
<dbReference type="Proteomes" id="UP000077013">
    <property type="component" value="Unassembled WGS sequence"/>
</dbReference>
<evidence type="ECO:0000259" key="1">
    <source>
        <dbReference type="PROSITE" id="PS51819"/>
    </source>
</evidence>
<dbReference type="InterPro" id="IPR029068">
    <property type="entry name" value="Glyas_Bleomycin-R_OHBP_Dase"/>
</dbReference>
<reference evidence="2 3" key="1">
    <citation type="submission" date="2016-02" db="EMBL/GenBank/DDBJ databases">
        <title>Ulvibacter sp. LPB0005, isolated from Thais luteostoma.</title>
        <authorList>
            <person name="Shin S.-K."/>
            <person name="Yi H."/>
        </authorList>
    </citation>
    <scope>NUCLEOTIDE SEQUENCE [LARGE SCALE GENOMIC DNA]</scope>
    <source>
        <strain evidence="2 3">LPB0005</strain>
    </source>
</reference>
<protein>
    <recommendedName>
        <fullName evidence="1">VOC domain-containing protein</fullName>
    </recommendedName>
</protein>
<dbReference type="PROSITE" id="PS51819">
    <property type="entry name" value="VOC"/>
    <property type="match status" value="1"/>
</dbReference>
<dbReference type="Gene3D" id="3.10.180.10">
    <property type="entry name" value="2,3-Dihydroxybiphenyl 1,2-Dioxygenase, domain 1"/>
    <property type="match status" value="1"/>
</dbReference>
<dbReference type="AlphaFoldDB" id="A0A167HL14"/>
<accession>A0A167HL14</accession>
<dbReference type="OrthoDB" id="8818176at2"/>
<evidence type="ECO:0000313" key="3">
    <source>
        <dbReference type="Proteomes" id="UP000077013"/>
    </source>
</evidence>
<keyword evidence="3" id="KW-1185">Reference proteome</keyword>
<evidence type="ECO:0000313" key="2">
    <source>
        <dbReference type="EMBL" id="OAB78724.1"/>
    </source>
</evidence>
<dbReference type="RefSeq" id="WP_068592000.1">
    <property type="nucleotide sequence ID" value="NZ_LRXL01000037.1"/>
</dbReference>
<name>A0A167HL14_9FLAO</name>